<dbReference type="InterPro" id="IPR051056">
    <property type="entry name" value="Glycosyl_Hydrolase_73"/>
</dbReference>
<dbReference type="PANTHER" id="PTHR33308">
    <property type="entry name" value="PEPTIDOGLYCAN HYDROLASE FLGJ"/>
    <property type="match status" value="1"/>
</dbReference>
<dbReference type="RefSeq" id="WP_095909610.1">
    <property type="nucleotide sequence ID" value="NZ_CP022386.1"/>
</dbReference>
<dbReference type="KEGG" id="cgh:CGC50_02930"/>
<dbReference type="GeneID" id="84807512"/>
<dbReference type="Proteomes" id="UP000217250">
    <property type="component" value="Chromosome"/>
</dbReference>
<dbReference type="PANTHER" id="PTHR33308:SF9">
    <property type="entry name" value="PEPTIDOGLYCAN HYDROLASE FLGJ"/>
    <property type="match status" value="1"/>
</dbReference>
<dbReference type="InterPro" id="IPR036779">
    <property type="entry name" value="LysM_dom_sf"/>
</dbReference>
<dbReference type="PROSITE" id="PS51257">
    <property type="entry name" value="PROKAR_LIPOPROTEIN"/>
    <property type="match status" value="1"/>
</dbReference>
<feature type="signal peptide" evidence="5">
    <location>
        <begin position="1"/>
        <end position="23"/>
    </location>
</feature>
<feature type="domain" description="LysM" evidence="6">
    <location>
        <begin position="334"/>
        <end position="377"/>
    </location>
</feature>
<dbReference type="SMART" id="SM00047">
    <property type="entry name" value="LYZ2"/>
    <property type="match status" value="1"/>
</dbReference>
<dbReference type="InterPro" id="IPR002901">
    <property type="entry name" value="MGlyc_endo_b_GlcNAc-like_dom"/>
</dbReference>
<gene>
    <name evidence="7" type="ORF">CGC50_02930</name>
</gene>
<evidence type="ECO:0000256" key="5">
    <source>
        <dbReference type="SAM" id="SignalP"/>
    </source>
</evidence>
<evidence type="ECO:0000256" key="4">
    <source>
        <dbReference type="ARBA" id="ARBA00032108"/>
    </source>
</evidence>
<keyword evidence="5" id="KW-0732">Signal</keyword>
<evidence type="ECO:0000313" key="7">
    <source>
        <dbReference type="EMBL" id="ATA86199.1"/>
    </source>
</evidence>
<dbReference type="InterPro" id="IPR018392">
    <property type="entry name" value="LysM"/>
</dbReference>
<keyword evidence="2" id="KW-0081">Bacteriolytic enzyme</keyword>
<dbReference type="EMBL" id="CP022386">
    <property type="protein sequence ID" value="ATA86199.1"/>
    <property type="molecule type" value="Genomic_DNA"/>
</dbReference>
<dbReference type="SMART" id="SM00257">
    <property type="entry name" value="LysM"/>
    <property type="match status" value="1"/>
</dbReference>
<reference evidence="8" key="1">
    <citation type="submission" date="2017-06" db="EMBL/GenBank/DDBJ databases">
        <title>Capnocytophaga spp. assemblies.</title>
        <authorList>
            <person name="Gulvik C.A."/>
        </authorList>
    </citation>
    <scope>NUCLEOTIDE SEQUENCE [LARGE SCALE GENOMIC DNA]</scope>
    <source>
        <strain evidence="8">H1496</strain>
    </source>
</reference>
<organism evidence="7 8">
    <name type="scientific">Capnocytophaga gingivalis</name>
    <dbReference type="NCBI Taxonomy" id="1017"/>
    <lineage>
        <taxon>Bacteria</taxon>
        <taxon>Pseudomonadati</taxon>
        <taxon>Bacteroidota</taxon>
        <taxon>Flavobacteriia</taxon>
        <taxon>Flavobacteriales</taxon>
        <taxon>Flavobacteriaceae</taxon>
        <taxon>Capnocytophaga</taxon>
    </lineage>
</organism>
<dbReference type="SUPFAM" id="SSF54106">
    <property type="entry name" value="LysM domain"/>
    <property type="match status" value="1"/>
</dbReference>
<dbReference type="PROSITE" id="PS51782">
    <property type="entry name" value="LYSM"/>
    <property type="match status" value="1"/>
</dbReference>
<sequence length="379" mass="42129">MKKKLLSLLVLVALVSSCGTTQKTISSHKPIVSRVPEKVLTESKRSETYINKEVPETPEELKATSAVKVTPALIREYINTYKDIAMVEMQRYGIPASITLAQAILESGSGQGRLARHARNHFGIKCHYGWEGDTIIHDDDAKGECFRKYEHAEASFEDHSQFLVNRSRYASLFELKAGDYKGWAHGLKKAGYATDPGYAQKLLLLINKYELHQYDTEVLGYAYKEEKSLSPIPNTPPLPIGAKKEIAKTAPAKTNSTPAKNSTAVVPTGEKSVAKRENTQKKDTTALTQKVDSTQVTQKEKAIVRKDSTEVNNTSVTKPNTQAKPEEVAMELIKMYIVKKGDTLYNISRRSGVSVEQLMSLNNMNNSNINLGQVLVIRE</sequence>
<evidence type="ECO:0000259" key="6">
    <source>
        <dbReference type="PROSITE" id="PS51782"/>
    </source>
</evidence>
<accession>A0A250FM16</accession>
<keyword evidence="1" id="KW-0929">Antimicrobial</keyword>
<dbReference type="Pfam" id="PF01832">
    <property type="entry name" value="Glucosaminidase"/>
    <property type="match status" value="1"/>
</dbReference>
<evidence type="ECO:0000256" key="3">
    <source>
        <dbReference type="ARBA" id="ARBA00022801"/>
    </source>
</evidence>
<dbReference type="Gene3D" id="1.10.530.10">
    <property type="match status" value="1"/>
</dbReference>
<evidence type="ECO:0000256" key="1">
    <source>
        <dbReference type="ARBA" id="ARBA00022529"/>
    </source>
</evidence>
<feature type="chain" id="PRO_5012286986" description="Peptidoglycan hydrolase" evidence="5">
    <location>
        <begin position="24"/>
        <end position="379"/>
    </location>
</feature>
<name>A0A250FM16_9FLAO</name>
<dbReference type="GO" id="GO:0042742">
    <property type="term" value="P:defense response to bacterium"/>
    <property type="evidence" value="ECO:0007669"/>
    <property type="project" value="UniProtKB-KW"/>
</dbReference>
<keyword evidence="3" id="KW-0378">Hydrolase</keyword>
<protein>
    <recommendedName>
        <fullName evidence="4">Peptidoglycan hydrolase</fullName>
    </recommendedName>
</protein>
<evidence type="ECO:0000313" key="8">
    <source>
        <dbReference type="Proteomes" id="UP000217250"/>
    </source>
</evidence>
<dbReference type="AlphaFoldDB" id="A0A250FM16"/>
<proteinExistence type="predicted"/>
<dbReference type="GO" id="GO:0031640">
    <property type="term" value="P:killing of cells of another organism"/>
    <property type="evidence" value="ECO:0007669"/>
    <property type="project" value="UniProtKB-KW"/>
</dbReference>
<dbReference type="GO" id="GO:0004040">
    <property type="term" value="F:amidase activity"/>
    <property type="evidence" value="ECO:0007669"/>
    <property type="project" value="InterPro"/>
</dbReference>
<dbReference type="Gene3D" id="3.10.350.10">
    <property type="entry name" value="LysM domain"/>
    <property type="match status" value="1"/>
</dbReference>
<dbReference type="Pfam" id="PF01476">
    <property type="entry name" value="LysM"/>
    <property type="match status" value="1"/>
</dbReference>
<dbReference type="CDD" id="cd00118">
    <property type="entry name" value="LysM"/>
    <property type="match status" value="1"/>
</dbReference>
<evidence type="ECO:0000256" key="2">
    <source>
        <dbReference type="ARBA" id="ARBA00022638"/>
    </source>
</evidence>
<dbReference type="OrthoDB" id="977752at2"/>